<gene>
    <name evidence="3" type="ORF">V1477_013582</name>
</gene>
<dbReference type="Gene3D" id="6.10.250.1380">
    <property type="match status" value="1"/>
</dbReference>
<accession>A0ABD2BQJ2</accession>
<evidence type="ECO:0000259" key="2">
    <source>
        <dbReference type="Pfam" id="PF16740"/>
    </source>
</evidence>
<dbReference type="Proteomes" id="UP001607303">
    <property type="component" value="Unassembled WGS sequence"/>
</dbReference>
<keyword evidence="4" id="KW-1185">Reference proteome</keyword>
<reference evidence="3 4" key="1">
    <citation type="journal article" date="2024" name="Ann. Entomol. Soc. Am.">
        <title>Genomic analyses of the southern and eastern yellowjacket wasps (Hymenoptera: Vespidae) reveal evolutionary signatures of social life.</title>
        <authorList>
            <person name="Catto M.A."/>
            <person name="Caine P.B."/>
            <person name="Orr S.E."/>
            <person name="Hunt B.G."/>
            <person name="Goodisman M.A.D."/>
        </authorList>
    </citation>
    <scope>NUCLEOTIDE SEQUENCE [LARGE SCALE GENOMIC DNA]</scope>
    <source>
        <strain evidence="3">232</strain>
        <tissue evidence="3">Head and thorax</tissue>
    </source>
</reference>
<name>A0ABD2BQJ2_VESMC</name>
<evidence type="ECO:0000256" key="1">
    <source>
        <dbReference type="SAM" id="Coils"/>
    </source>
</evidence>
<evidence type="ECO:0000313" key="3">
    <source>
        <dbReference type="EMBL" id="KAL2734864.1"/>
    </source>
</evidence>
<dbReference type="Pfam" id="PF16740">
    <property type="entry name" value="SKA2"/>
    <property type="match status" value="1"/>
</dbReference>
<evidence type="ECO:0000313" key="4">
    <source>
        <dbReference type="Proteomes" id="UP001607303"/>
    </source>
</evidence>
<feature type="domain" description="Ska2 N-terminal" evidence="2">
    <location>
        <begin position="2"/>
        <end position="97"/>
    </location>
</feature>
<comment type="caution">
    <text evidence="3">The sequence shown here is derived from an EMBL/GenBank/DDBJ whole genome shotgun (WGS) entry which is preliminary data.</text>
</comment>
<dbReference type="InterPro" id="IPR042091">
    <property type="entry name" value="Ska2_N"/>
</dbReference>
<dbReference type="AlphaFoldDB" id="A0ABD2BQJ2"/>
<protein>
    <recommendedName>
        <fullName evidence="2">Ska2 N-terminal domain-containing protein</fullName>
    </recommendedName>
</protein>
<organism evidence="3 4">
    <name type="scientific">Vespula maculifrons</name>
    <name type="common">Eastern yellow jacket</name>
    <name type="synonym">Wasp</name>
    <dbReference type="NCBI Taxonomy" id="7453"/>
    <lineage>
        <taxon>Eukaryota</taxon>
        <taxon>Metazoa</taxon>
        <taxon>Ecdysozoa</taxon>
        <taxon>Arthropoda</taxon>
        <taxon>Hexapoda</taxon>
        <taxon>Insecta</taxon>
        <taxon>Pterygota</taxon>
        <taxon>Neoptera</taxon>
        <taxon>Endopterygota</taxon>
        <taxon>Hymenoptera</taxon>
        <taxon>Apocrita</taxon>
        <taxon>Aculeata</taxon>
        <taxon>Vespoidea</taxon>
        <taxon>Vespidae</taxon>
        <taxon>Vespinae</taxon>
        <taxon>Vespula</taxon>
    </lineage>
</organism>
<proteinExistence type="predicted"/>
<dbReference type="EMBL" id="JAYRBN010000070">
    <property type="protein sequence ID" value="KAL2734864.1"/>
    <property type="molecule type" value="Genomic_DNA"/>
</dbReference>
<sequence>MESAIVHLEQSVQKADGKLDMIAWQIDAFEKEFEDPDNEISVVRLLRSVHQVTKDYQNLRQEILEVQQLQKQLSDSLKAQLSQVHGNFNLLRNKIVGQKTSQLKNNWQMILFQLDSMFYIFLSISLNSYSVFCKFEYEYD</sequence>
<feature type="coiled-coil region" evidence="1">
    <location>
        <begin position="42"/>
        <end position="79"/>
    </location>
</feature>
<keyword evidence="1" id="KW-0175">Coiled coil</keyword>